<keyword evidence="4" id="KW-1185">Reference proteome</keyword>
<reference evidence="4" key="1">
    <citation type="submission" date="2016-11" db="EMBL/GenBank/DDBJ databases">
        <authorList>
            <person name="Varghese N."/>
            <person name="Submissions S."/>
        </authorList>
    </citation>
    <scope>NUCLEOTIDE SEQUENCE [LARGE SCALE GENOMIC DNA]</scope>
    <source>
        <strain evidence="4">CGMCC 1.7063</strain>
    </source>
</reference>
<organism evidence="3 4">
    <name type="scientific">Microbulbifer donghaiensis</name>
    <dbReference type="NCBI Taxonomy" id="494016"/>
    <lineage>
        <taxon>Bacteria</taxon>
        <taxon>Pseudomonadati</taxon>
        <taxon>Pseudomonadota</taxon>
        <taxon>Gammaproteobacteria</taxon>
        <taxon>Cellvibrionales</taxon>
        <taxon>Microbulbiferaceae</taxon>
        <taxon>Microbulbifer</taxon>
    </lineage>
</organism>
<dbReference type="InterPro" id="IPR051614">
    <property type="entry name" value="UPF0045_domain"/>
</dbReference>
<dbReference type="RefSeq" id="WP_073277319.1">
    <property type="nucleotide sequence ID" value="NZ_FQVA01000007.1"/>
</dbReference>
<accession>A0A1M5HB37</accession>
<protein>
    <submittedName>
        <fullName evidence="3">Uncharacterized protein, MTH1187 family</fullName>
    </submittedName>
</protein>
<comment type="similarity">
    <text evidence="1">Belongs to the UPF0045 family.</text>
</comment>
<evidence type="ECO:0000313" key="4">
    <source>
        <dbReference type="Proteomes" id="UP000184170"/>
    </source>
</evidence>
<dbReference type="InterPro" id="IPR029756">
    <property type="entry name" value="MTH1187/YkoF-like"/>
</dbReference>
<evidence type="ECO:0000259" key="2">
    <source>
        <dbReference type="Pfam" id="PF01910"/>
    </source>
</evidence>
<proteinExistence type="inferred from homology"/>
<dbReference type="InterPro" id="IPR002767">
    <property type="entry name" value="Thiamine_BP"/>
</dbReference>
<feature type="domain" description="Thiamine-binding protein" evidence="2">
    <location>
        <begin position="5"/>
        <end position="95"/>
    </location>
</feature>
<dbReference type="GO" id="GO:0005829">
    <property type="term" value="C:cytosol"/>
    <property type="evidence" value="ECO:0007669"/>
    <property type="project" value="TreeGrafter"/>
</dbReference>
<sequence length="101" mass="11286">MKVHADLCVIPIGTGVSVGEYIAECQKVLDEAGLEHRMHAYGTNIEGEWDDVMAAVKRCHERVHAMGAPRISTSLKLGTRTDREQSLQDKIDSVRLKLDQR</sequence>
<dbReference type="Pfam" id="PF01910">
    <property type="entry name" value="Thiamine_BP"/>
    <property type="match status" value="1"/>
</dbReference>
<dbReference type="AlphaFoldDB" id="A0A1M5HB37"/>
<dbReference type="Proteomes" id="UP000184170">
    <property type="component" value="Unassembled WGS sequence"/>
</dbReference>
<dbReference type="OrthoDB" id="9793516at2"/>
<dbReference type="NCBIfam" id="TIGR00106">
    <property type="entry name" value="MTH1187 family thiamine-binding protein"/>
    <property type="match status" value="1"/>
</dbReference>
<dbReference type="Gene3D" id="3.30.70.930">
    <property type="match status" value="1"/>
</dbReference>
<evidence type="ECO:0000313" key="3">
    <source>
        <dbReference type="EMBL" id="SHG12992.1"/>
    </source>
</evidence>
<dbReference type="PANTHER" id="PTHR33777:SF1">
    <property type="entry name" value="UPF0045 PROTEIN ECM15"/>
    <property type="match status" value="1"/>
</dbReference>
<gene>
    <name evidence="3" type="ORF">SAMN04487965_3355</name>
</gene>
<dbReference type="EMBL" id="FQVA01000007">
    <property type="protein sequence ID" value="SHG12992.1"/>
    <property type="molecule type" value="Genomic_DNA"/>
</dbReference>
<name>A0A1M5HB37_9GAMM</name>
<dbReference type="STRING" id="494016.SAMN04487965_3355"/>
<dbReference type="PANTHER" id="PTHR33777">
    <property type="entry name" value="UPF0045 PROTEIN ECM15"/>
    <property type="match status" value="1"/>
</dbReference>
<evidence type="ECO:0000256" key="1">
    <source>
        <dbReference type="ARBA" id="ARBA00010272"/>
    </source>
</evidence>
<dbReference type="SUPFAM" id="SSF89957">
    <property type="entry name" value="MTH1187/YkoF-like"/>
    <property type="match status" value="1"/>
</dbReference>